<evidence type="ECO:0000313" key="4">
    <source>
        <dbReference type="EMBL" id="GAA4834511.1"/>
    </source>
</evidence>
<sequence length="370" mass="39031">MRRELSPDQAALVAEVDAVLDALPAGAGPQEAFRRLGAARLLAVHFPVEYGGRGLDLAHHAAASERIGLRGLPDVAQLITVQGVGCAILAFGTEAQRRRWLPEIASGRLLASLLLSEAGAGSDLTRVETTGTADGDGWLVSGRKTWSLLTDLSAIALCSARTRRSESRYDGISLFLVDLSAPGVRVEPVARASGEPYYTVTLDRVRVGPEAVLGEPHRGWALLPTVIGFERGGFDYLTRARAWRDAAAAELAALPDSEREVLAADFVRREFAVENARAVAYHAVATADGLELDETVTAYAKLGTGLAAQSLVRWAAEELLAVPGADGPGGSRSVLRAAVAEAPELTVSGGAQELQLDLIAGEFAIGRTIR</sequence>
<protein>
    <recommendedName>
        <fullName evidence="6">Acyl-CoA dehydrogenase</fullName>
    </recommendedName>
</protein>
<organism evidence="4 5">
    <name type="scientific">Kitasatospora terrestris</name>
    <dbReference type="NCBI Taxonomy" id="258051"/>
    <lineage>
        <taxon>Bacteria</taxon>
        <taxon>Bacillati</taxon>
        <taxon>Actinomycetota</taxon>
        <taxon>Actinomycetes</taxon>
        <taxon>Kitasatosporales</taxon>
        <taxon>Streptomycetaceae</taxon>
        <taxon>Kitasatospora</taxon>
    </lineage>
</organism>
<dbReference type="PANTHER" id="PTHR43292:SF3">
    <property type="entry name" value="ACYL-COA DEHYDROGENASE FADE29"/>
    <property type="match status" value="1"/>
</dbReference>
<dbReference type="RefSeq" id="WP_345695201.1">
    <property type="nucleotide sequence ID" value="NZ_BAABIS010000001.1"/>
</dbReference>
<evidence type="ECO:0000256" key="1">
    <source>
        <dbReference type="ARBA" id="ARBA00023002"/>
    </source>
</evidence>
<dbReference type="Pfam" id="PF02771">
    <property type="entry name" value="Acyl-CoA_dh_N"/>
    <property type="match status" value="1"/>
</dbReference>
<feature type="domain" description="Acyl-CoA dehydrogenase/oxidase N-terminal" evidence="3">
    <location>
        <begin position="26"/>
        <end position="107"/>
    </location>
</feature>
<dbReference type="Pfam" id="PF02770">
    <property type="entry name" value="Acyl-CoA_dh_M"/>
    <property type="match status" value="1"/>
</dbReference>
<dbReference type="Proteomes" id="UP001501752">
    <property type="component" value="Unassembled WGS sequence"/>
</dbReference>
<accession>A0ABP9DEB9</accession>
<name>A0ABP9DEB9_9ACTN</name>
<dbReference type="Gene3D" id="1.20.140.10">
    <property type="entry name" value="Butyryl-CoA Dehydrogenase, subunit A, domain 3"/>
    <property type="match status" value="1"/>
</dbReference>
<dbReference type="InterPro" id="IPR052161">
    <property type="entry name" value="Mycobact_Acyl-CoA_DH"/>
</dbReference>
<evidence type="ECO:0008006" key="6">
    <source>
        <dbReference type="Google" id="ProtNLM"/>
    </source>
</evidence>
<dbReference type="Gene3D" id="1.10.540.10">
    <property type="entry name" value="Acyl-CoA dehydrogenase/oxidase, N-terminal domain"/>
    <property type="match status" value="1"/>
</dbReference>
<reference evidence="5" key="1">
    <citation type="journal article" date="2019" name="Int. J. Syst. Evol. Microbiol.">
        <title>The Global Catalogue of Microorganisms (GCM) 10K type strain sequencing project: providing services to taxonomists for standard genome sequencing and annotation.</title>
        <authorList>
            <consortium name="The Broad Institute Genomics Platform"/>
            <consortium name="The Broad Institute Genome Sequencing Center for Infectious Disease"/>
            <person name="Wu L."/>
            <person name="Ma J."/>
        </authorList>
    </citation>
    <scope>NUCLEOTIDE SEQUENCE [LARGE SCALE GENOMIC DNA]</scope>
    <source>
        <strain evidence="5">JCM 13006</strain>
    </source>
</reference>
<dbReference type="Gene3D" id="2.40.110.10">
    <property type="entry name" value="Butyryl-CoA Dehydrogenase, subunit A, domain 2"/>
    <property type="match status" value="1"/>
</dbReference>
<dbReference type="EMBL" id="BAABIS010000001">
    <property type="protein sequence ID" value="GAA4834511.1"/>
    <property type="molecule type" value="Genomic_DNA"/>
</dbReference>
<proteinExistence type="predicted"/>
<gene>
    <name evidence="4" type="ORF">GCM10023235_06340</name>
</gene>
<dbReference type="SUPFAM" id="SSF56645">
    <property type="entry name" value="Acyl-CoA dehydrogenase NM domain-like"/>
    <property type="match status" value="1"/>
</dbReference>
<evidence type="ECO:0000259" key="2">
    <source>
        <dbReference type="Pfam" id="PF02770"/>
    </source>
</evidence>
<dbReference type="InterPro" id="IPR009100">
    <property type="entry name" value="AcylCoA_DH/oxidase_NM_dom_sf"/>
</dbReference>
<comment type="caution">
    <text evidence="4">The sequence shown here is derived from an EMBL/GenBank/DDBJ whole genome shotgun (WGS) entry which is preliminary data.</text>
</comment>
<evidence type="ECO:0000313" key="5">
    <source>
        <dbReference type="Proteomes" id="UP001501752"/>
    </source>
</evidence>
<dbReference type="InterPro" id="IPR046373">
    <property type="entry name" value="Acyl-CoA_Oxase/DH_mid-dom_sf"/>
</dbReference>
<keyword evidence="1" id="KW-0560">Oxidoreductase</keyword>
<dbReference type="InterPro" id="IPR037069">
    <property type="entry name" value="AcylCoA_DH/ox_N_sf"/>
</dbReference>
<dbReference type="InterPro" id="IPR006091">
    <property type="entry name" value="Acyl-CoA_Oxase/DH_mid-dom"/>
</dbReference>
<dbReference type="PANTHER" id="PTHR43292">
    <property type="entry name" value="ACYL-COA DEHYDROGENASE"/>
    <property type="match status" value="1"/>
</dbReference>
<evidence type="ECO:0000259" key="3">
    <source>
        <dbReference type="Pfam" id="PF02771"/>
    </source>
</evidence>
<dbReference type="InterPro" id="IPR013786">
    <property type="entry name" value="AcylCoA_DH/ox_N"/>
</dbReference>
<feature type="domain" description="Acyl-CoA oxidase/dehydrogenase middle" evidence="2">
    <location>
        <begin position="113"/>
        <end position="194"/>
    </location>
</feature>
<keyword evidence="5" id="KW-1185">Reference proteome</keyword>